<comment type="subcellular location">
    <subcellularLocation>
        <location evidence="1">Cell membrane</location>
        <topology evidence="1">Multi-pass membrane protein</topology>
    </subcellularLocation>
</comment>
<protein>
    <recommendedName>
        <fullName evidence="3">Arginine/agmatine antiporter</fullName>
    </recommendedName>
</protein>
<organism evidence="10 11">
    <name type="scientific">Novosphingobium aerophilum</name>
    <dbReference type="NCBI Taxonomy" id="2839843"/>
    <lineage>
        <taxon>Bacteria</taxon>
        <taxon>Pseudomonadati</taxon>
        <taxon>Pseudomonadota</taxon>
        <taxon>Alphaproteobacteria</taxon>
        <taxon>Sphingomonadales</taxon>
        <taxon>Sphingomonadaceae</taxon>
        <taxon>Novosphingobium</taxon>
    </lineage>
</organism>
<keyword evidence="5 9" id="KW-0812">Transmembrane</keyword>
<keyword evidence="4" id="KW-1003">Cell membrane</keyword>
<comment type="similarity">
    <text evidence="2">Belongs to the amino acid-polyamine-organocation (APC) superfamily. Basic amino acid/polyamine antiporter (APA) (TC 2.A.3.2) family.</text>
</comment>
<dbReference type="Proteomes" id="UP000520156">
    <property type="component" value="Unassembled WGS sequence"/>
</dbReference>
<accession>A0A7X1F7D7</accession>
<dbReference type="InterPro" id="IPR050367">
    <property type="entry name" value="APC_superfamily"/>
</dbReference>
<dbReference type="PANTHER" id="PTHR42770">
    <property type="entry name" value="AMINO ACID TRANSPORTER-RELATED"/>
    <property type="match status" value="1"/>
</dbReference>
<evidence type="ECO:0000313" key="11">
    <source>
        <dbReference type="Proteomes" id="UP000520156"/>
    </source>
</evidence>
<comment type="caution">
    <text evidence="10">The sequence shown here is derived from an EMBL/GenBank/DDBJ whole genome shotgun (WGS) entry which is preliminary data.</text>
</comment>
<keyword evidence="11" id="KW-1185">Reference proteome</keyword>
<evidence type="ECO:0000256" key="8">
    <source>
        <dbReference type="ARBA" id="ARBA00045636"/>
    </source>
</evidence>
<sequence>MGDTLSAATPADRPFGIWTASSLVVGLMIGVGIYGLPAQLAPFGWTSLAGWAVAAMGTLACVLALNGLVLARPGEHSLMAMCGAVLGEGVGVAIAWSYWVSLWCGNAVMATVIAQYGSSMVRGFQPPPLSIGVIGSAVLLVNSAVNLLGAREAGRMQVLLTGLKLIPLAAVVVMLAQLALTPGRHFAGLPLAPLHVEGIGPAVTLAFFSLLGFECAGMAAERVHDPARNVVRATLLGMAATTLVYVTACTGLVMALPRGVLEQAPAPFALLAGQVWGHWAALSVAVFAAISGLGAMNAQTLLLGEVPLGLVRAGQLPGWVAPVNRFGVAGLPLVLGNGLAIALLLGSATELGAALLAFLLKLTTVVSIFLYLGTCAATWRIGRARGWAALAILFCLAVIYGAGWEAGGLGLLLTLAGLPLYALARRIGSAQSSVP</sequence>
<gene>
    <name evidence="10" type="ORF">H7F49_08535</name>
</gene>
<keyword evidence="7 9" id="KW-0472">Membrane</keyword>
<feature type="transmembrane region" description="Helical" evidence="9">
    <location>
        <begin position="48"/>
        <end position="71"/>
    </location>
</feature>
<dbReference type="Gene3D" id="1.20.1740.10">
    <property type="entry name" value="Amino acid/polyamine transporter I"/>
    <property type="match status" value="1"/>
</dbReference>
<evidence type="ECO:0000256" key="3">
    <source>
        <dbReference type="ARBA" id="ARBA00021069"/>
    </source>
</evidence>
<feature type="transmembrane region" description="Helical" evidence="9">
    <location>
        <begin position="233"/>
        <end position="256"/>
    </location>
</feature>
<evidence type="ECO:0000256" key="4">
    <source>
        <dbReference type="ARBA" id="ARBA00022475"/>
    </source>
</evidence>
<feature type="transmembrane region" description="Helical" evidence="9">
    <location>
        <begin position="384"/>
        <end position="402"/>
    </location>
</feature>
<feature type="transmembrane region" description="Helical" evidence="9">
    <location>
        <begin position="351"/>
        <end position="372"/>
    </location>
</feature>
<keyword evidence="6 9" id="KW-1133">Transmembrane helix</keyword>
<dbReference type="Pfam" id="PF13520">
    <property type="entry name" value="AA_permease_2"/>
    <property type="match status" value="1"/>
</dbReference>
<dbReference type="AlphaFoldDB" id="A0A7X1F7D7"/>
<feature type="transmembrane region" description="Helical" evidence="9">
    <location>
        <begin position="323"/>
        <end position="345"/>
    </location>
</feature>
<evidence type="ECO:0000256" key="2">
    <source>
        <dbReference type="ARBA" id="ARBA00008220"/>
    </source>
</evidence>
<reference evidence="10 11" key="1">
    <citation type="submission" date="2020-08" db="EMBL/GenBank/DDBJ databases">
        <title>The genome sequence of Novosphingobium flavum 4Y4.</title>
        <authorList>
            <person name="Liu Y."/>
        </authorList>
    </citation>
    <scope>NUCLEOTIDE SEQUENCE [LARGE SCALE GENOMIC DNA]</scope>
    <source>
        <strain evidence="10 11">4Y4</strain>
    </source>
</reference>
<feature type="transmembrane region" description="Helical" evidence="9">
    <location>
        <begin position="158"/>
        <end position="179"/>
    </location>
</feature>
<feature type="transmembrane region" description="Helical" evidence="9">
    <location>
        <begin position="129"/>
        <end position="149"/>
    </location>
</feature>
<evidence type="ECO:0000256" key="1">
    <source>
        <dbReference type="ARBA" id="ARBA00004651"/>
    </source>
</evidence>
<dbReference type="GO" id="GO:0005886">
    <property type="term" value="C:plasma membrane"/>
    <property type="evidence" value="ECO:0007669"/>
    <property type="project" value="UniProtKB-SubCell"/>
</dbReference>
<feature type="transmembrane region" description="Helical" evidence="9">
    <location>
        <begin position="199"/>
        <end position="221"/>
    </location>
</feature>
<comment type="function">
    <text evidence="8">Major component of the acid-resistance (AR) system allowing enteric pathogens to survive the acidic environment in the stomach. Exchanges extracellular arginine for its intracellular decarboxylation product agmatine (Agm) thereby expelling intracellular protons. Probably undergoes several conformational states in order to translocate the substrate across the membrane; keeps the substrate accessible to only 1 side of the membrane at a time by opening and closing 3 membrane-internal gates.</text>
</comment>
<evidence type="ECO:0000256" key="7">
    <source>
        <dbReference type="ARBA" id="ARBA00023136"/>
    </source>
</evidence>
<feature type="transmembrane region" description="Helical" evidence="9">
    <location>
        <begin position="15"/>
        <end position="36"/>
    </location>
</feature>
<evidence type="ECO:0000256" key="5">
    <source>
        <dbReference type="ARBA" id="ARBA00022692"/>
    </source>
</evidence>
<evidence type="ECO:0000256" key="6">
    <source>
        <dbReference type="ARBA" id="ARBA00022989"/>
    </source>
</evidence>
<dbReference type="PANTHER" id="PTHR42770:SF18">
    <property type="entry name" value="ARGININE_AGMATINE ANTIPORTER"/>
    <property type="match status" value="1"/>
</dbReference>
<name>A0A7X1F7D7_9SPHN</name>
<dbReference type="EMBL" id="JACLAU010000009">
    <property type="protein sequence ID" value="MBC2651748.1"/>
    <property type="molecule type" value="Genomic_DNA"/>
</dbReference>
<evidence type="ECO:0000313" key="10">
    <source>
        <dbReference type="EMBL" id="MBC2651748.1"/>
    </source>
</evidence>
<dbReference type="GO" id="GO:0022857">
    <property type="term" value="F:transmembrane transporter activity"/>
    <property type="evidence" value="ECO:0007669"/>
    <property type="project" value="InterPro"/>
</dbReference>
<proteinExistence type="inferred from homology"/>
<evidence type="ECO:0000256" key="9">
    <source>
        <dbReference type="SAM" id="Phobius"/>
    </source>
</evidence>
<dbReference type="RefSeq" id="WP_185683163.1">
    <property type="nucleotide sequence ID" value="NZ_JACLAU010000009.1"/>
</dbReference>
<feature type="transmembrane region" description="Helical" evidence="9">
    <location>
        <begin position="276"/>
        <end position="302"/>
    </location>
</feature>
<dbReference type="InterPro" id="IPR002293">
    <property type="entry name" value="AA/rel_permease1"/>
</dbReference>
<dbReference type="PIRSF" id="PIRSF006060">
    <property type="entry name" value="AA_transporter"/>
    <property type="match status" value="1"/>
</dbReference>